<evidence type="ECO:0000256" key="1">
    <source>
        <dbReference type="ARBA" id="ARBA00004123"/>
    </source>
</evidence>
<dbReference type="AlphaFoldDB" id="A0A9N9KSM9"/>
<feature type="binding site" evidence="10">
    <location>
        <position position="157"/>
    </location>
    <ligand>
        <name>substrate</name>
    </ligand>
</feature>
<dbReference type="OrthoDB" id="47785at2759"/>
<evidence type="ECO:0000256" key="10">
    <source>
        <dbReference type="PIRSR" id="PIRSR610347-2"/>
    </source>
</evidence>
<dbReference type="Proteomes" id="UP000696280">
    <property type="component" value="Unassembled WGS sequence"/>
</dbReference>
<dbReference type="PANTHER" id="PTHR12415">
    <property type="entry name" value="TYROSYL-DNA PHOSPHODIESTERASE 1"/>
    <property type="match status" value="1"/>
</dbReference>
<dbReference type="SUPFAM" id="SSF56024">
    <property type="entry name" value="Phospholipase D/nuclease"/>
    <property type="match status" value="2"/>
</dbReference>
<evidence type="ECO:0000256" key="3">
    <source>
        <dbReference type="ARBA" id="ARBA00022722"/>
    </source>
</evidence>
<evidence type="ECO:0000256" key="12">
    <source>
        <dbReference type="SAM" id="MobiDB-lite"/>
    </source>
</evidence>
<evidence type="ECO:0000256" key="8">
    <source>
        <dbReference type="ARBA" id="ARBA00023242"/>
    </source>
</evidence>
<proteinExistence type="inferred from homology"/>
<feature type="compositionally biased region" description="Basic and acidic residues" evidence="12">
    <location>
        <begin position="1"/>
        <end position="10"/>
    </location>
</feature>
<feature type="binding site" evidence="10">
    <location>
        <position position="405"/>
    </location>
    <ligand>
        <name>substrate</name>
    </ligand>
</feature>
<comment type="subcellular location">
    <subcellularLocation>
        <location evidence="1">Nucleus</location>
    </subcellularLocation>
</comment>
<sequence>MDGDHQPELSRKRRKLGDEDESGRERAHHKTLDRSVSPPPTRHIRTTPPKLVPSPFQLTWIRDLPESCNVDAVSLKDILGDPLIAECWEFNYLHDLDFLMEAFDTDVKDLVKVHVVHGFWKNEDTSRQNLKLQAAKYPNITLHTAYMPEMFGTHHSKMVIVLRHDDTVQVIIHTANMISFDWTNMTQAAWRSPLLPKLSSNTPIERESKEVGSGAKFKVDLLNYLKAYDTKRTICKPLIEELSKYDFSAIRAALVASVPCRQDMQTDSKTSWGWVGLKNVLDAVPVKGDEPEIVVQISSIATLGPNDKWLDKTFFKSLQSSKDQSRPKSTFRIVFPTAEEIRKSLNGYSSGSAIHTKIQSANQVKQLQYLKPLFTHWAGDTSEDSQAFSVSTSDSGRKRAAPHIKTYVRFTDKSRSSIDWMLVTSANLSKQAWGEATNSAGEVRICSYEIGVMVWPELYGEDATMIPTFKKDSPPADLKTEKKVLVGARMPYDFPLVPYGKDEVPWCATASYTEPDWKGDTWNVG</sequence>
<keyword evidence="8" id="KW-0539">Nucleus</keyword>
<keyword evidence="6" id="KW-0269">Exonuclease</keyword>
<keyword evidence="3" id="KW-0540">Nuclease</keyword>
<feature type="active site" description="Nucleophile" evidence="9">
    <location>
        <position position="155"/>
    </location>
</feature>
<keyword evidence="5" id="KW-0378">Hydrolase</keyword>
<dbReference type="Pfam" id="PF06087">
    <property type="entry name" value="Tyr-DNA_phospho"/>
    <property type="match status" value="1"/>
</dbReference>
<evidence type="ECO:0008006" key="15">
    <source>
        <dbReference type="Google" id="ProtNLM"/>
    </source>
</evidence>
<organism evidence="13 14">
    <name type="scientific">Hymenoscyphus fraxineus</name>
    <dbReference type="NCBI Taxonomy" id="746836"/>
    <lineage>
        <taxon>Eukaryota</taxon>
        <taxon>Fungi</taxon>
        <taxon>Dikarya</taxon>
        <taxon>Ascomycota</taxon>
        <taxon>Pezizomycotina</taxon>
        <taxon>Leotiomycetes</taxon>
        <taxon>Helotiales</taxon>
        <taxon>Helotiaceae</taxon>
        <taxon>Hymenoscyphus</taxon>
    </lineage>
</organism>
<keyword evidence="7" id="KW-0234">DNA repair</keyword>
<evidence type="ECO:0000256" key="6">
    <source>
        <dbReference type="ARBA" id="ARBA00022839"/>
    </source>
</evidence>
<dbReference type="GO" id="GO:0006281">
    <property type="term" value="P:DNA repair"/>
    <property type="evidence" value="ECO:0007669"/>
    <property type="project" value="UniProtKB-KW"/>
</dbReference>
<dbReference type="GO" id="GO:0003697">
    <property type="term" value="F:single-stranded DNA binding"/>
    <property type="evidence" value="ECO:0007669"/>
    <property type="project" value="TreeGrafter"/>
</dbReference>
<evidence type="ECO:0000256" key="5">
    <source>
        <dbReference type="ARBA" id="ARBA00022801"/>
    </source>
</evidence>
<evidence type="ECO:0000313" key="13">
    <source>
        <dbReference type="EMBL" id="CAG8952381.1"/>
    </source>
</evidence>
<dbReference type="CDD" id="cd09123">
    <property type="entry name" value="PLDc_Tdp1_2"/>
    <property type="match status" value="1"/>
</dbReference>
<gene>
    <name evidence="13" type="ORF">HYFRA_00001128</name>
</gene>
<evidence type="ECO:0000313" key="14">
    <source>
        <dbReference type="Proteomes" id="UP000696280"/>
    </source>
</evidence>
<dbReference type="EMBL" id="CAJVRL010000045">
    <property type="protein sequence ID" value="CAG8952381.1"/>
    <property type="molecule type" value="Genomic_DNA"/>
</dbReference>
<protein>
    <recommendedName>
        <fullName evidence="15">Tyrosyl-DNA phosphodiesterase</fullName>
    </recommendedName>
</protein>
<name>A0A9N9KSM9_9HELO</name>
<accession>A0A9N9KSM9</accession>
<evidence type="ECO:0000256" key="7">
    <source>
        <dbReference type="ARBA" id="ARBA00023204"/>
    </source>
</evidence>
<dbReference type="GO" id="GO:0003690">
    <property type="term" value="F:double-stranded DNA binding"/>
    <property type="evidence" value="ECO:0007669"/>
    <property type="project" value="TreeGrafter"/>
</dbReference>
<reference evidence="13" key="1">
    <citation type="submission" date="2021-07" db="EMBL/GenBank/DDBJ databases">
        <authorList>
            <person name="Durling M."/>
        </authorList>
    </citation>
    <scope>NUCLEOTIDE SEQUENCE</scope>
</reference>
<dbReference type="PANTHER" id="PTHR12415:SF0">
    <property type="entry name" value="TYROSYL-DNA PHOSPHODIESTERASE 1"/>
    <property type="match status" value="1"/>
</dbReference>
<comment type="similarity">
    <text evidence="2">Belongs to the tyrosyl-DNA phosphodiesterase family.</text>
</comment>
<keyword evidence="4" id="KW-0227">DNA damage</keyword>
<dbReference type="GO" id="GO:0004527">
    <property type="term" value="F:exonuclease activity"/>
    <property type="evidence" value="ECO:0007669"/>
    <property type="project" value="UniProtKB-KW"/>
</dbReference>
<dbReference type="GO" id="GO:0005634">
    <property type="term" value="C:nucleus"/>
    <property type="evidence" value="ECO:0007669"/>
    <property type="project" value="UniProtKB-SubCell"/>
</dbReference>
<keyword evidence="14" id="KW-1185">Reference proteome</keyword>
<evidence type="ECO:0000256" key="11">
    <source>
        <dbReference type="PIRSR" id="PIRSR610347-3"/>
    </source>
</evidence>
<feature type="region of interest" description="Disordered" evidence="12">
    <location>
        <begin position="1"/>
        <end position="49"/>
    </location>
</feature>
<dbReference type="GO" id="GO:0017005">
    <property type="term" value="F:3'-tyrosyl-DNA phosphodiesterase activity"/>
    <property type="evidence" value="ECO:0007669"/>
    <property type="project" value="TreeGrafter"/>
</dbReference>
<dbReference type="CDD" id="cd09194">
    <property type="entry name" value="PLDc_yTdp1_1"/>
    <property type="match status" value="1"/>
</dbReference>
<evidence type="ECO:0000256" key="2">
    <source>
        <dbReference type="ARBA" id="ARBA00010205"/>
    </source>
</evidence>
<evidence type="ECO:0000256" key="9">
    <source>
        <dbReference type="PIRSR" id="PIRSR610347-1"/>
    </source>
</evidence>
<feature type="active site" description="Proton donor/acceptor" evidence="9">
    <location>
        <position position="403"/>
    </location>
</feature>
<dbReference type="InterPro" id="IPR010347">
    <property type="entry name" value="Tdp1"/>
</dbReference>
<dbReference type="FunFam" id="3.30.870.10:FF:000038">
    <property type="entry name" value="Probable tyrosyl-DNA phosphodiesterase"/>
    <property type="match status" value="1"/>
</dbReference>
<feature type="site" description="Interaction with DNA" evidence="11">
    <location>
        <position position="429"/>
    </location>
</feature>
<dbReference type="Gene3D" id="3.30.870.10">
    <property type="entry name" value="Endonuclease Chain A"/>
    <property type="match status" value="2"/>
</dbReference>
<comment type="caution">
    <text evidence="13">The sequence shown here is derived from an EMBL/GenBank/DDBJ whole genome shotgun (WGS) entry which is preliminary data.</text>
</comment>
<evidence type="ECO:0000256" key="4">
    <source>
        <dbReference type="ARBA" id="ARBA00022763"/>
    </source>
</evidence>